<feature type="transmembrane region" description="Helical" evidence="1">
    <location>
        <begin position="315"/>
        <end position="336"/>
    </location>
</feature>
<sequence length="400" mass="46295">MMLVKLNKLCKYIDQFSFAALNVGMIFFASRFLDNTQAAKYIIINSYSSFSLVVIVSLVISPFWVFSVERVTQGYHYKLSLYLTIFISFISATLLSILMFIREQDWKYSLLIFGLSMCYPLYDFLRRSLYIVKKDFISAILSALLLLVSMLSYCLMYFCGVREAGHYLSVLIFIMSFISLMIILINNKNYHSNHVEPELKKILLEYWTIGKWSAASMLCFWVITQGSFIYLEKIIDNEQLVFTRLALSLGGIIAIYFSAVENKLMPEIREIIYSGDSKQLTSRWRSYFKNGLIVSFACTLFVVLFYMIFFDINQYQLSIILLMCFYQSISGVFKFSSFHLKAKKLHRSVFFCNFISVMIVILFYMVAGTGNSFSLPLIILANGIVSSLLYGYFLHINRGV</sequence>
<feature type="transmembrane region" description="Helical" evidence="1">
    <location>
        <begin position="42"/>
        <end position="67"/>
    </location>
</feature>
<comment type="caution">
    <text evidence="2">The sequence shown here is derived from an EMBL/GenBank/DDBJ whole genome shotgun (WGS) entry which is preliminary data.</text>
</comment>
<feature type="transmembrane region" description="Helical" evidence="1">
    <location>
        <begin position="79"/>
        <end position="100"/>
    </location>
</feature>
<dbReference type="OrthoDB" id="10015976at2"/>
<dbReference type="RefSeq" id="WP_064561266.1">
    <property type="nucleotide sequence ID" value="NZ_LXER01000032.1"/>
</dbReference>
<evidence type="ECO:0000256" key="1">
    <source>
        <dbReference type="SAM" id="Phobius"/>
    </source>
</evidence>
<dbReference type="EMBL" id="LXER01000032">
    <property type="protein sequence ID" value="OAT28947.1"/>
    <property type="molecule type" value="Genomic_DNA"/>
</dbReference>
<name>A0A1B7IHR2_9ENTR</name>
<evidence type="ECO:0008006" key="4">
    <source>
        <dbReference type="Google" id="ProtNLM"/>
    </source>
</evidence>
<proteinExistence type="predicted"/>
<feature type="transmembrane region" description="Helical" evidence="1">
    <location>
        <begin position="287"/>
        <end position="309"/>
    </location>
</feature>
<feature type="transmembrane region" description="Helical" evidence="1">
    <location>
        <begin position="206"/>
        <end position="229"/>
    </location>
</feature>
<feature type="transmembrane region" description="Helical" evidence="1">
    <location>
        <begin position="164"/>
        <end position="185"/>
    </location>
</feature>
<feature type="transmembrane region" description="Helical" evidence="1">
    <location>
        <begin position="348"/>
        <end position="367"/>
    </location>
</feature>
<evidence type="ECO:0000313" key="3">
    <source>
        <dbReference type="Proteomes" id="UP000078410"/>
    </source>
</evidence>
<keyword evidence="3" id="KW-1185">Reference proteome</keyword>
<organism evidence="2 3">
    <name type="scientific">Buttiauxella brennerae ATCC 51605</name>
    <dbReference type="NCBI Taxonomy" id="1354251"/>
    <lineage>
        <taxon>Bacteria</taxon>
        <taxon>Pseudomonadati</taxon>
        <taxon>Pseudomonadota</taxon>
        <taxon>Gammaproteobacteria</taxon>
        <taxon>Enterobacterales</taxon>
        <taxon>Enterobacteriaceae</taxon>
        <taxon>Buttiauxella</taxon>
    </lineage>
</organism>
<dbReference type="AlphaFoldDB" id="A0A1B7IHR2"/>
<reference evidence="2 3" key="1">
    <citation type="submission" date="2016-04" db="EMBL/GenBank/DDBJ databases">
        <title>ATOL: Assembling a taxonomically balanced genome-scale reconstruction of the evolutionary history of the Enterobacteriaceae.</title>
        <authorList>
            <person name="Plunkett G.III."/>
            <person name="Neeno-Eckwall E.C."/>
            <person name="Glasner J.D."/>
            <person name="Perna N.T."/>
        </authorList>
    </citation>
    <scope>NUCLEOTIDE SEQUENCE [LARGE SCALE GENOMIC DNA]</scope>
    <source>
        <strain evidence="2 3">ATCC 51605</strain>
    </source>
</reference>
<protein>
    <recommendedName>
        <fullName evidence="4">O-antigen flippase</fullName>
    </recommendedName>
</protein>
<evidence type="ECO:0000313" key="2">
    <source>
        <dbReference type="EMBL" id="OAT28947.1"/>
    </source>
</evidence>
<dbReference type="PATRIC" id="fig|1354251.4.peg.3696"/>
<feature type="transmembrane region" description="Helical" evidence="1">
    <location>
        <begin position="373"/>
        <end position="394"/>
    </location>
</feature>
<keyword evidence="1" id="KW-0472">Membrane</keyword>
<feature type="transmembrane region" description="Helical" evidence="1">
    <location>
        <begin position="137"/>
        <end position="158"/>
    </location>
</feature>
<gene>
    <name evidence="2" type="ORF">M975_3594</name>
</gene>
<keyword evidence="1" id="KW-0812">Transmembrane</keyword>
<feature type="transmembrane region" description="Helical" evidence="1">
    <location>
        <begin position="106"/>
        <end position="125"/>
    </location>
</feature>
<accession>A0A1B7IHR2</accession>
<dbReference type="Proteomes" id="UP000078410">
    <property type="component" value="Unassembled WGS sequence"/>
</dbReference>
<feature type="transmembrane region" description="Helical" evidence="1">
    <location>
        <begin position="12"/>
        <end position="30"/>
    </location>
</feature>
<keyword evidence="1" id="KW-1133">Transmembrane helix</keyword>
<feature type="transmembrane region" description="Helical" evidence="1">
    <location>
        <begin position="241"/>
        <end position="259"/>
    </location>
</feature>